<keyword evidence="8" id="KW-1185">Reference proteome</keyword>
<protein>
    <recommendedName>
        <fullName evidence="6">Smr domain-containing protein</fullName>
    </recommendedName>
</protein>
<dbReference type="Pfam" id="PF13812">
    <property type="entry name" value="PPR_3"/>
    <property type="match status" value="1"/>
</dbReference>
<feature type="domain" description="Smr" evidence="6">
    <location>
        <begin position="605"/>
        <end position="688"/>
    </location>
</feature>
<feature type="region of interest" description="Disordered" evidence="5">
    <location>
        <begin position="62"/>
        <end position="81"/>
    </location>
</feature>
<dbReference type="PROSITE" id="PS51375">
    <property type="entry name" value="PPR"/>
    <property type="match status" value="7"/>
</dbReference>
<dbReference type="Gene3D" id="1.25.40.10">
    <property type="entry name" value="Tetratricopeptide repeat domain"/>
    <property type="match status" value="3"/>
</dbReference>
<comment type="caution">
    <text evidence="7">The sequence shown here is derived from an EMBL/GenBank/DDBJ whole genome shotgun (WGS) entry which is preliminary data.</text>
</comment>
<evidence type="ECO:0000256" key="2">
    <source>
        <dbReference type="ARBA" id="ARBA00022737"/>
    </source>
</evidence>
<evidence type="ECO:0000259" key="6">
    <source>
        <dbReference type="PROSITE" id="PS50828"/>
    </source>
</evidence>
<dbReference type="NCBIfam" id="TIGR00756">
    <property type="entry name" value="PPR"/>
    <property type="match status" value="5"/>
</dbReference>
<sequence>MNPSMAPPLSTLSPSTMAVSHFPLSKPFYPKPTSSTSSPSFQCHSSISEQLRPLSLSLLKDTPAHDESANSKPTWLNPTKSKPNIISLVRHRKTKPTSNGNPQSLLLNPTLLQTLVSIPDSDKDLFFSTLTEAFPSPPSDDDVLFLLNSLYRHPKKSILLLEWLKQSSFLLETIFYNLVLKSLRNARQWDQVDRIAREMLHQGPQPDNITFSTVISAAHKCRRFEKAMEWFDMMYSAGVLPDEVTFSAILKVYAILGKKEEALILYERGRAAGWKPDHVAFSVLGKLFGDAGDQDGMLYMRDEMKRLNIVPNVVVYNTLINGFGRAGRPNISKELFEEMCKLGVNPDERTLTAILKIYGKYKRTRDAMDIWARMKENRWPMDQILYNTILTMCADLGMESEAEKIFEEMKQSYKWLPDKWTYSVMIKLYCRRSKSDCAWKLLFEEMPQRGLRPDVTCYTSLIDCLGKEARVDDVVAAFESAMETVPSQIDDKLCCCLLSTMARCKDEMQMNAILACIEKASPMLHSLICMLWNESVGFDEIKESFRELLSKAPINVRRPYCNCLIDLCTFQPGFPSHRPRELFNLGNIYGLYQGFQTQRQSEWSVDLRGLSLGAARAALDDWLESVAETVEEGEGLPPQFRIFTGYGLDRFKSVLPRYLEGYLSETGAPFHKSEEMAGSFVAEKADLLQWLHSQGILSVVVSEIL</sequence>
<keyword evidence="2" id="KW-0677">Repeat</keyword>
<dbReference type="Proteomes" id="UP001151287">
    <property type="component" value="Unassembled WGS sequence"/>
</dbReference>
<dbReference type="GO" id="GO:0042134">
    <property type="term" value="F:rRNA primary transcript binding"/>
    <property type="evidence" value="ECO:0007669"/>
    <property type="project" value="TreeGrafter"/>
</dbReference>
<dbReference type="GO" id="GO:0009570">
    <property type="term" value="C:chloroplast stroma"/>
    <property type="evidence" value="ECO:0007669"/>
    <property type="project" value="TreeGrafter"/>
</dbReference>
<dbReference type="EMBL" id="JAMQYH010000003">
    <property type="protein sequence ID" value="KAJ1694677.1"/>
    <property type="molecule type" value="Genomic_DNA"/>
</dbReference>
<comment type="similarity">
    <text evidence="1">Belongs to the PPR family. P subfamily.</text>
</comment>
<dbReference type="PANTHER" id="PTHR47447">
    <property type="entry name" value="OS03G0856100 PROTEIN"/>
    <property type="match status" value="1"/>
</dbReference>
<dbReference type="AlphaFoldDB" id="A0A9Q0HQH7"/>
<evidence type="ECO:0000256" key="1">
    <source>
        <dbReference type="ARBA" id="ARBA00007626"/>
    </source>
</evidence>
<dbReference type="GO" id="GO:0045727">
    <property type="term" value="P:positive regulation of translation"/>
    <property type="evidence" value="ECO:0007669"/>
    <property type="project" value="TreeGrafter"/>
</dbReference>
<dbReference type="InterPro" id="IPR002885">
    <property type="entry name" value="PPR_rpt"/>
</dbReference>
<feature type="repeat" description="PPR" evidence="4">
    <location>
        <begin position="312"/>
        <end position="346"/>
    </location>
</feature>
<feature type="compositionally biased region" description="Polar residues" evidence="5">
    <location>
        <begin position="70"/>
        <end position="81"/>
    </location>
</feature>
<dbReference type="Pfam" id="PF01535">
    <property type="entry name" value="PPR"/>
    <property type="match status" value="1"/>
</dbReference>
<evidence type="ECO:0000313" key="8">
    <source>
        <dbReference type="Proteomes" id="UP001151287"/>
    </source>
</evidence>
<dbReference type="PROSITE" id="PS50828">
    <property type="entry name" value="SMR"/>
    <property type="match status" value="1"/>
</dbReference>
<dbReference type="InterPro" id="IPR002625">
    <property type="entry name" value="Smr_dom"/>
</dbReference>
<evidence type="ECO:0000256" key="3">
    <source>
        <dbReference type="ARBA" id="ARBA00022946"/>
    </source>
</evidence>
<dbReference type="SUPFAM" id="SSF160443">
    <property type="entry name" value="SMR domain-like"/>
    <property type="match status" value="1"/>
</dbReference>
<keyword evidence="3" id="KW-0809">Transit peptide</keyword>
<evidence type="ECO:0000256" key="5">
    <source>
        <dbReference type="SAM" id="MobiDB-lite"/>
    </source>
</evidence>
<dbReference type="SMART" id="SM00463">
    <property type="entry name" value="SMR"/>
    <property type="match status" value="1"/>
</dbReference>
<accession>A0A9Q0HQH7</accession>
<feature type="repeat" description="PPR" evidence="4">
    <location>
        <begin position="418"/>
        <end position="453"/>
    </location>
</feature>
<feature type="repeat" description="PPR" evidence="4">
    <location>
        <begin position="172"/>
        <end position="206"/>
    </location>
</feature>
<dbReference type="InterPro" id="IPR011990">
    <property type="entry name" value="TPR-like_helical_dom_sf"/>
</dbReference>
<feature type="repeat" description="PPR" evidence="4">
    <location>
        <begin position="347"/>
        <end position="381"/>
    </location>
</feature>
<dbReference type="OrthoDB" id="185373at2759"/>
<feature type="repeat" description="PPR" evidence="4">
    <location>
        <begin position="207"/>
        <end position="241"/>
    </location>
</feature>
<dbReference type="Pfam" id="PF13041">
    <property type="entry name" value="PPR_2"/>
    <property type="match status" value="2"/>
</dbReference>
<evidence type="ECO:0000313" key="7">
    <source>
        <dbReference type="EMBL" id="KAJ1694677.1"/>
    </source>
</evidence>
<dbReference type="GO" id="GO:0003729">
    <property type="term" value="F:mRNA binding"/>
    <property type="evidence" value="ECO:0007669"/>
    <property type="project" value="TreeGrafter"/>
</dbReference>
<dbReference type="Gene3D" id="3.30.1370.110">
    <property type="match status" value="1"/>
</dbReference>
<organism evidence="7 8">
    <name type="scientific">Rhynchospora breviuscula</name>
    <dbReference type="NCBI Taxonomy" id="2022672"/>
    <lineage>
        <taxon>Eukaryota</taxon>
        <taxon>Viridiplantae</taxon>
        <taxon>Streptophyta</taxon>
        <taxon>Embryophyta</taxon>
        <taxon>Tracheophyta</taxon>
        <taxon>Spermatophyta</taxon>
        <taxon>Magnoliopsida</taxon>
        <taxon>Liliopsida</taxon>
        <taxon>Poales</taxon>
        <taxon>Cyperaceae</taxon>
        <taxon>Cyperoideae</taxon>
        <taxon>Rhynchosporeae</taxon>
        <taxon>Rhynchospora</taxon>
    </lineage>
</organism>
<feature type="repeat" description="PPR" evidence="4">
    <location>
        <begin position="242"/>
        <end position="276"/>
    </location>
</feature>
<proteinExistence type="inferred from homology"/>
<name>A0A9Q0HQH7_9POAL</name>
<evidence type="ECO:0000256" key="4">
    <source>
        <dbReference type="PROSITE-ProRule" id="PRU00708"/>
    </source>
</evidence>
<reference evidence="7" key="1">
    <citation type="journal article" date="2022" name="Cell">
        <title>Repeat-based holocentromeres influence genome architecture and karyotype evolution.</title>
        <authorList>
            <person name="Hofstatter P.G."/>
            <person name="Thangavel G."/>
            <person name="Lux T."/>
            <person name="Neumann P."/>
            <person name="Vondrak T."/>
            <person name="Novak P."/>
            <person name="Zhang M."/>
            <person name="Costa L."/>
            <person name="Castellani M."/>
            <person name="Scott A."/>
            <person name="Toegelov H."/>
            <person name="Fuchs J."/>
            <person name="Mata-Sucre Y."/>
            <person name="Dias Y."/>
            <person name="Vanzela A.L.L."/>
            <person name="Huettel B."/>
            <person name="Almeida C.C.S."/>
            <person name="Simkova H."/>
            <person name="Souza G."/>
            <person name="Pedrosa-Harand A."/>
            <person name="Macas J."/>
            <person name="Mayer K.F.X."/>
            <person name="Houben A."/>
            <person name="Marques A."/>
        </authorList>
    </citation>
    <scope>NUCLEOTIDE SEQUENCE</scope>
    <source>
        <strain evidence="7">RhyBre1mFocal</strain>
    </source>
</reference>
<dbReference type="InterPro" id="IPR036063">
    <property type="entry name" value="Smr_dom_sf"/>
</dbReference>
<gene>
    <name evidence="7" type="ORF">LUZ63_011375</name>
</gene>
<dbReference type="PANTHER" id="PTHR47447:SF3">
    <property type="entry name" value="OS03G0856100 PROTEIN"/>
    <property type="match status" value="1"/>
</dbReference>
<feature type="repeat" description="PPR" evidence="4">
    <location>
        <begin position="382"/>
        <end position="412"/>
    </location>
</feature>